<comment type="similarity">
    <text evidence="1">Belongs to the CutA family.</text>
</comment>
<keyword evidence="3" id="KW-1185">Reference proteome</keyword>
<evidence type="ECO:0000313" key="3">
    <source>
        <dbReference type="Proteomes" id="UP000243338"/>
    </source>
</evidence>
<dbReference type="InterPro" id="IPR004323">
    <property type="entry name" value="Ion_tolerance_CutA"/>
</dbReference>
<dbReference type="OrthoDB" id="8015at2157"/>
<dbReference type="AlphaFoldDB" id="A0A1H9Y9H4"/>
<protein>
    <submittedName>
        <fullName evidence="2">Divalent cation tolerance protein</fullName>
    </submittedName>
</protein>
<dbReference type="STRING" id="1353158.SAMN04488587_0368"/>
<dbReference type="EMBL" id="FOHQ01000001">
    <property type="protein sequence ID" value="SES65587.1"/>
    <property type="molecule type" value="Genomic_DNA"/>
</dbReference>
<evidence type="ECO:0000313" key="2">
    <source>
        <dbReference type="EMBL" id="SES65587.1"/>
    </source>
</evidence>
<dbReference type="RefSeq" id="WP_091688451.1">
    <property type="nucleotide sequence ID" value="NZ_CAAGSJ010000004.1"/>
</dbReference>
<dbReference type="SUPFAM" id="SSF54913">
    <property type="entry name" value="GlnB-like"/>
    <property type="match status" value="1"/>
</dbReference>
<dbReference type="GO" id="GO:0010038">
    <property type="term" value="P:response to metal ion"/>
    <property type="evidence" value="ECO:0007669"/>
    <property type="project" value="InterPro"/>
</dbReference>
<dbReference type="InterPro" id="IPR011322">
    <property type="entry name" value="N-reg_PII-like_a/b"/>
</dbReference>
<dbReference type="GO" id="GO:0005507">
    <property type="term" value="F:copper ion binding"/>
    <property type="evidence" value="ECO:0007669"/>
    <property type="project" value="TreeGrafter"/>
</dbReference>
<gene>
    <name evidence="2" type="ORF">SAMN04488587_0368</name>
</gene>
<dbReference type="InterPro" id="IPR015867">
    <property type="entry name" value="N-reg_PII/ATP_PRibTrfase_C"/>
</dbReference>
<reference evidence="3" key="1">
    <citation type="submission" date="2016-10" db="EMBL/GenBank/DDBJ databases">
        <authorList>
            <person name="Varghese N."/>
            <person name="Submissions S."/>
        </authorList>
    </citation>
    <scope>NUCLEOTIDE SEQUENCE [LARGE SCALE GENOMIC DNA]</scope>
    <source>
        <strain evidence="3">SLH 33</strain>
    </source>
</reference>
<dbReference type="Gene3D" id="3.30.70.120">
    <property type="match status" value="1"/>
</dbReference>
<sequence length="104" mass="11990">MQHIIVYITAGSMDEARMLGKELVSRRLAACANIHPINSIYMWNDEMVEDNEVALILKTTSERFKELKETVVSLHSYDLPCIISWEVTGEKKYLQWISDETGKL</sequence>
<proteinExistence type="inferred from homology"/>
<dbReference type="PANTHER" id="PTHR23419:SF8">
    <property type="entry name" value="FI09726P"/>
    <property type="match status" value="1"/>
</dbReference>
<accession>A0A1H9Y9H4</accession>
<dbReference type="PANTHER" id="PTHR23419">
    <property type="entry name" value="DIVALENT CATION TOLERANCE CUTA-RELATED"/>
    <property type="match status" value="1"/>
</dbReference>
<organism evidence="2 3">
    <name type="scientific">Methanococcoides vulcani</name>
    <dbReference type="NCBI Taxonomy" id="1353158"/>
    <lineage>
        <taxon>Archaea</taxon>
        <taxon>Methanobacteriati</taxon>
        <taxon>Methanobacteriota</taxon>
        <taxon>Stenosarchaea group</taxon>
        <taxon>Methanomicrobia</taxon>
        <taxon>Methanosarcinales</taxon>
        <taxon>Methanosarcinaceae</taxon>
        <taxon>Methanococcoides</taxon>
    </lineage>
</organism>
<name>A0A1H9Y9H4_9EURY</name>
<dbReference type="Pfam" id="PF03091">
    <property type="entry name" value="CutA1"/>
    <property type="match status" value="1"/>
</dbReference>
<evidence type="ECO:0000256" key="1">
    <source>
        <dbReference type="ARBA" id="ARBA00010169"/>
    </source>
</evidence>
<dbReference type="Proteomes" id="UP000243338">
    <property type="component" value="Unassembled WGS sequence"/>
</dbReference>